<evidence type="ECO:0000256" key="2">
    <source>
        <dbReference type="SAM" id="MobiDB-lite"/>
    </source>
</evidence>
<feature type="compositionally biased region" description="Polar residues" evidence="2">
    <location>
        <begin position="27"/>
        <end position="39"/>
    </location>
</feature>
<dbReference type="SUPFAM" id="SSF50978">
    <property type="entry name" value="WD40 repeat-like"/>
    <property type="match status" value="1"/>
</dbReference>
<keyword evidence="1" id="KW-0853">WD repeat</keyword>
<proteinExistence type="predicted"/>
<protein>
    <recommendedName>
        <fullName evidence="5">WD repeat-containing protein 25</fullName>
    </recommendedName>
</protein>
<keyword evidence="4" id="KW-1185">Reference proteome</keyword>
<dbReference type="PROSITE" id="PS50294">
    <property type="entry name" value="WD_REPEATS_REGION"/>
    <property type="match status" value="1"/>
</dbReference>
<accession>A0ABU7CA84</accession>
<dbReference type="InterPro" id="IPR036322">
    <property type="entry name" value="WD40_repeat_dom_sf"/>
</dbReference>
<feature type="repeat" description="WD" evidence="1">
    <location>
        <begin position="244"/>
        <end position="285"/>
    </location>
</feature>
<dbReference type="Gene3D" id="2.130.10.10">
    <property type="entry name" value="YVTN repeat-like/Quinoprotein amine dehydrogenase"/>
    <property type="match status" value="1"/>
</dbReference>
<evidence type="ECO:0000256" key="1">
    <source>
        <dbReference type="PROSITE-ProRule" id="PRU00221"/>
    </source>
</evidence>
<dbReference type="Pfam" id="PF00400">
    <property type="entry name" value="WD40"/>
    <property type="match status" value="2"/>
</dbReference>
<reference evidence="3 4" key="1">
    <citation type="submission" date="2021-07" db="EMBL/GenBank/DDBJ databases">
        <authorList>
            <person name="Palmer J.M."/>
        </authorList>
    </citation>
    <scope>NUCLEOTIDE SEQUENCE [LARGE SCALE GENOMIC DNA]</scope>
    <source>
        <strain evidence="3 4">AT_MEX2019</strain>
        <tissue evidence="3">Muscle</tissue>
    </source>
</reference>
<evidence type="ECO:0000313" key="3">
    <source>
        <dbReference type="EMBL" id="MED6259881.1"/>
    </source>
</evidence>
<dbReference type="EMBL" id="JAHUTI010088529">
    <property type="protein sequence ID" value="MED6259881.1"/>
    <property type="molecule type" value="Genomic_DNA"/>
</dbReference>
<feature type="compositionally biased region" description="Polar residues" evidence="2">
    <location>
        <begin position="154"/>
        <end position="164"/>
    </location>
</feature>
<dbReference type="PANTHER" id="PTHR44566">
    <property type="entry name" value="TRANSDUCIN/WD40 REPEAT-LIKE SUPERFAMILY PROTEIN"/>
    <property type="match status" value="1"/>
</dbReference>
<dbReference type="SMART" id="SM00320">
    <property type="entry name" value="WD40"/>
    <property type="match status" value="3"/>
</dbReference>
<dbReference type="InterPro" id="IPR015943">
    <property type="entry name" value="WD40/YVTN_repeat-like_dom_sf"/>
</dbReference>
<name>A0ABU7CA84_9TELE</name>
<gene>
    <name evidence="3" type="ORF">ATANTOWER_006247</name>
</gene>
<evidence type="ECO:0008006" key="5">
    <source>
        <dbReference type="Google" id="ProtNLM"/>
    </source>
</evidence>
<dbReference type="Proteomes" id="UP001345963">
    <property type="component" value="Unassembled WGS sequence"/>
</dbReference>
<feature type="non-terminal residue" evidence="3">
    <location>
        <position position="427"/>
    </location>
</feature>
<dbReference type="InterPro" id="IPR001680">
    <property type="entry name" value="WD40_rpt"/>
</dbReference>
<feature type="region of interest" description="Disordered" evidence="2">
    <location>
        <begin position="101"/>
        <end position="167"/>
    </location>
</feature>
<feature type="region of interest" description="Disordered" evidence="2">
    <location>
        <begin position="1"/>
        <end position="68"/>
    </location>
</feature>
<dbReference type="PANTHER" id="PTHR44566:SF1">
    <property type="entry name" value="WD REPEAT-CONTAINING PROTEIN 25"/>
    <property type="match status" value="1"/>
</dbReference>
<dbReference type="PROSITE" id="PS50082">
    <property type="entry name" value="WD_REPEATS_2"/>
    <property type="match status" value="2"/>
</dbReference>
<dbReference type="InterPro" id="IPR053053">
    <property type="entry name" value="WD_repeat_protein"/>
</dbReference>
<organism evidence="3 4">
    <name type="scientific">Ataeniobius toweri</name>
    <dbReference type="NCBI Taxonomy" id="208326"/>
    <lineage>
        <taxon>Eukaryota</taxon>
        <taxon>Metazoa</taxon>
        <taxon>Chordata</taxon>
        <taxon>Craniata</taxon>
        <taxon>Vertebrata</taxon>
        <taxon>Euteleostomi</taxon>
        <taxon>Actinopterygii</taxon>
        <taxon>Neopterygii</taxon>
        <taxon>Teleostei</taxon>
        <taxon>Neoteleostei</taxon>
        <taxon>Acanthomorphata</taxon>
        <taxon>Ovalentaria</taxon>
        <taxon>Atherinomorphae</taxon>
        <taxon>Cyprinodontiformes</taxon>
        <taxon>Goodeidae</taxon>
        <taxon>Ataeniobius</taxon>
    </lineage>
</organism>
<sequence length="427" mass="47509">MSSLVAYDDSESEDESCDQKDEGAPETFQTNPAGCNNPNLVPGPSCSVTDQTALEHHRGVTEQSSSSLHVYPKLQHWDRKYSSGREDKYFKDISATLSSPVNQGETVRLQTPRLPKRVPDGSNPAKMPPSALCGVRPYIPKRQRLTQSEETEDSQNPSQQVLENQTRKILSDVSSRVKPYLGENLKAAGIPRRLLMSLEGHQGPVNTVQWCPVPHISHLLLSASMDKTFKVWDGAESGRCLRLYTCHSGAVRDACWTPCGRQLLTGSFDNMAVITDVETGQQTVKVDNQFKVMCVALQPSSPDVFLCGGYSSVVLAWDSRCCKVVKAYKAAIQQTLDILFLRGGTDFITSSDCVSRDSADRTLIAWDYQSTAKVSNQIYHERYTCPSLALHPLEESFVAQTNGNYMALFSSQIPYRMNKKRRFDGHK</sequence>
<evidence type="ECO:0000313" key="4">
    <source>
        <dbReference type="Proteomes" id="UP001345963"/>
    </source>
</evidence>
<feature type="repeat" description="WD" evidence="1">
    <location>
        <begin position="198"/>
        <end position="233"/>
    </location>
</feature>
<comment type="caution">
    <text evidence="3">The sequence shown here is derived from an EMBL/GenBank/DDBJ whole genome shotgun (WGS) entry which is preliminary data.</text>
</comment>